<sequence length="702" mass="79853">MVPDILCYQYGDNLILHNHSGVYALDCVTRQLLSFSEEKLQSIASEVPTKHISALLGILNYDGASYIIVATKLEYCVTYRPCDGEAVSSLDSTPIDVYSIDAVDVFVTGKKNNYIRAALMKQFSQKGLYCAFDKRLIETSKYKSNRHAFHWNRNVFPGCGEGLVDLDITSCVPFVICGYIEETKPFVVAPGTTLTILLISRRSLKSAGKRYFQRGIDAEGHTSNYVETEVLATFYNEQSRAAFTCTNISLRGSIPVSFQQVPNLSQKPPIKITRDFPSNLSLQEFTTQQQRFERRYPGSKQVYLNLLDGVSSEGALSRRFLSLCNLLASSRSYEKSMFVFEIAKDTAESDHLTVKQVAPITPDTSVTKVPIPVSSPFLVEFRNFDFQMLRGARQEMKQSRKILEAMNPSDPEVIELMQEVKPVATSDSLASETLHYPKSNIVLQTPGFSYVHLDFHSVVSHAFKGDMRTVHYFLRFFERDLNTSESVCDFIYRINCLDSLDRTNTVQLCLCKEFLRKTVTKVLCSGAHAEFPRYTPYEITLEEAFGHLNATFWRHGNALSLQYATTDAMKGDLSIVGRRTFKGRMKDLHIWFTRWITSNFVDGPLQDGYLFLRMSITNPLQKSNEVFHLSFASLLVFLLVFAVLLFVLCSQHATTSAIVPYLIIFLFGLVSFALTCSLFSRWYVRWPRYQLSQYVRIYGERV</sequence>
<dbReference type="FunCoup" id="A8BB34">
    <property type="interactions" value="448"/>
</dbReference>
<organism evidence="1 2">
    <name type="scientific">Giardia intestinalis (strain ATCC 50803 / WB clone C6)</name>
    <name type="common">Giardia lamblia</name>
    <dbReference type="NCBI Taxonomy" id="184922"/>
    <lineage>
        <taxon>Eukaryota</taxon>
        <taxon>Metamonada</taxon>
        <taxon>Diplomonadida</taxon>
        <taxon>Hexamitidae</taxon>
        <taxon>Giardiinae</taxon>
        <taxon>Giardia</taxon>
    </lineage>
</organism>
<dbReference type="GO" id="GO:0043812">
    <property type="term" value="F:phosphatidylinositol-4-phosphate phosphatase activity"/>
    <property type="evidence" value="ECO:0000318"/>
    <property type="project" value="GO_Central"/>
</dbReference>
<gene>
    <name evidence="1" type="ORF">GL50803_008589</name>
</gene>
<dbReference type="PANTHER" id="PTHR45662">
    <property type="entry name" value="PHOSPHATIDYLINOSITIDE PHOSPHATASE SAC1"/>
    <property type="match status" value="1"/>
</dbReference>
<evidence type="ECO:0000313" key="1">
    <source>
        <dbReference type="EMBL" id="KAE8302090.1"/>
    </source>
</evidence>
<proteinExistence type="predicted"/>
<dbReference type="PANTHER" id="PTHR45662:SF2">
    <property type="entry name" value="PHOSPHATIDYLINOSITOL-3-PHOSPHATASE SAC1"/>
    <property type="match status" value="1"/>
</dbReference>
<dbReference type="GeneID" id="5701109"/>
<dbReference type="VEuPathDB" id="GiardiaDB:GL50803_8589"/>
<accession>A8BB34</accession>
<protein>
    <submittedName>
        <fullName evidence="1">Suppressor of actin 1</fullName>
    </submittedName>
</protein>
<dbReference type="AlphaFoldDB" id="A8BB34"/>
<dbReference type="GO" id="GO:0005783">
    <property type="term" value="C:endoplasmic reticulum"/>
    <property type="evidence" value="ECO:0000318"/>
    <property type="project" value="GO_Central"/>
</dbReference>
<comment type="caution">
    <text evidence="1">The sequence shown here is derived from an EMBL/GenBank/DDBJ whole genome shotgun (WGS) entry which is preliminary data.</text>
</comment>
<dbReference type="Proteomes" id="UP000001548">
    <property type="component" value="Unassembled WGS sequence"/>
</dbReference>
<reference evidence="1 2" key="1">
    <citation type="journal article" date="2007" name="Science">
        <title>Genomic minimalism in the early diverging intestinal parasite Giardia lamblia.</title>
        <authorList>
            <person name="Morrison H.G."/>
            <person name="McArthur A.G."/>
            <person name="Gillin F.D."/>
            <person name="Aley S.B."/>
            <person name="Adam R.D."/>
            <person name="Olsen G.J."/>
            <person name="Best A.A."/>
            <person name="Cande W.Z."/>
            <person name="Chen F."/>
            <person name="Cipriano M.J."/>
            <person name="Davids B.J."/>
            <person name="Dawson S.C."/>
            <person name="Elmendorf H.G."/>
            <person name="Hehl A.B."/>
            <person name="Holder M.E."/>
            <person name="Huse S.M."/>
            <person name="Kim U.U."/>
            <person name="Lasek-Nesselquist E."/>
            <person name="Manning G."/>
            <person name="Nigam A."/>
            <person name="Nixon J.E."/>
            <person name="Palm D."/>
            <person name="Passamaneck N.E."/>
            <person name="Prabhu A."/>
            <person name="Reich C.I."/>
            <person name="Reiner D.S."/>
            <person name="Samuelson J."/>
            <person name="Svard S.G."/>
            <person name="Sogin M.L."/>
        </authorList>
    </citation>
    <scope>NUCLEOTIDE SEQUENCE [LARGE SCALE GENOMIC DNA]</scope>
    <source>
        <strain evidence="1 2">WB C6</strain>
    </source>
</reference>
<dbReference type="HOGENOM" id="CLU_393032_0_0_1"/>
<keyword evidence="2" id="KW-1185">Reference proteome</keyword>
<dbReference type="OMA" id="FIYRINC"/>
<dbReference type="Pfam" id="PF02383">
    <property type="entry name" value="Syja_N"/>
    <property type="match status" value="1"/>
</dbReference>
<dbReference type="STRING" id="184922.A8BB34"/>
<dbReference type="KEGG" id="gla:GL50803_008589"/>
<dbReference type="InterPro" id="IPR002013">
    <property type="entry name" value="SAC_dom"/>
</dbReference>
<dbReference type="PROSITE" id="PS50275">
    <property type="entry name" value="SAC"/>
    <property type="match status" value="1"/>
</dbReference>
<name>A8BB34_GIAIC</name>
<dbReference type="EMBL" id="AACB03000004">
    <property type="protein sequence ID" value="KAE8302090.1"/>
    <property type="molecule type" value="Genomic_DNA"/>
</dbReference>
<dbReference type="RefSeq" id="XP_001708200.1">
    <property type="nucleotide sequence ID" value="XM_001708148.1"/>
</dbReference>
<evidence type="ECO:0000313" key="2">
    <source>
        <dbReference type="Proteomes" id="UP000001548"/>
    </source>
</evidence>
<dbReference type="GO" id="GO:0046856">
    <property type="term" value="P:phosphatidylinositol dephosphorylation"/>
    <property type="evidence" value="ECO:0000318"/>
    <property type="project" value="GO_Central"/>
</dbReference>